<dbReference type="Pfam" id="PF17900">
    <property type="entry name" value="Peptidase_M1_N"/>
    <property type="match status" value="1"/>
</dbReference>
<dbReference type="GO" id="GO:0016020">
    <property type="term" value="C:membrane"/>
    <property type="evidence" value="ECO:0007669"/>
    <property type="project" value="TreeGrafter"/>
</dbReference>
<dbReference type="Gene3D" id="1.10.390.10">
    <property type="entry name" value="Neutral Protease Domain 2"/>
    <property type="match status" value="1"/>
</dbReference>
<dbReference type="GO" id="GO:0016285">
    <property type="term" value="F:alanyl aminopeptidase activity"/>
    <property type="evidence" value="ECO:0007669"/>
    <property type="project" value="UniProtKB-EC"/>
</dbReference>
<keyword evidence="10" id="KW-0862">Zinc</keyword>
<keyword evidence="8" id="KW-0479">Metal-binding</keyword>
<evidence type="ECO:0000313" key="15">
    <source>
        <dbReference type="EMBL" id="PZX93495.1"/>
    </source>
</evidence>
<dbReference type="InterPro" id="IPR016024">
    <property type="entry name" value="ARM-type_fold"/>
</dbReference>
<dbReference type="SUPFAM" id="SSF48371">
    <property type="entry name" value="ARM repeat"/>
    <property type="match status" value="1"/>
</dbReference>
<evidence type="ECO:0000256" key="1">
    <source>
        <dbReference type="ARBA" id="ARBA00000098"/>
    </source>
</evidence>
<keyword evidence="7" id="KW-0645">Protease</keyword>
<dbReference type="SUPFAM" id="SSF55486">
    <property type="entry name" value="Metalloproteases ('zincins'), catalytic domain"/>
    <property type="match status" value="1"/>
</dbReference>
<dbReference type="SUPFAM" id="SSF63737">
    <property type="entry name" value="Leukotriene A4 hydrolase N-terminal domain"/>
    <property type="match status" value="1"/>
</dbReference>
<evidence type="ECO:0000256" key="2">
    <source>
        <dbReference type="ARBA" id="ARBA00001947"/>
    </source>
</evidence>
<feature type="domain" description="Peptidase M1 membrane alanine aminopeptidase" evidence="13">
    <location>
        <begin position="274"/>
        <end position="480"/>
    </location>
</feature>
<dbReference type="GO" id="GO:0005737">
    <property type="term" value="C:cytoplasm"/>
    <property type="evidence" value="ECO:0007669"/>
    <property type="project" value="TreeGrafter"/>
</dbReference>
<feature type="chain" id="PRO_5015882195" description="Aminopeptidase N" evidence="12">
    <location>
        <begin position="24"/>
        <end position="726"/>
    </location>
</feature>
<keyword evidence="11" id="KW-0482">Metalloprotease</keyword>
<keyword evidence="16" id="KW-1185">Reference proteome</keyword>
<proteinExistence type="inferred from homology"/>
<dbReference type="InterPro" id="IPR050344">
    <property type="entry name" value="Peptidase_M1_aminopeptidases"/>
</dbReference>
<comment type="catalytic activity">
    <reaction evidence="1">
        <text>Release of an N-terminal amino acid, Xaa-|-Yaa- from a peptide, amide or arylamide. Xaa is preferably Ala, but may be most amino acids including Pro (slow action). When a terminal hydrophobic residue is followed by a prolyl residue, the two may be released as an intact Xaa-Pro dipeptide.</text>
        <dbReference type="EC" id="3.4.11.2"/>
    </reaction>
</comment>
<evidence type="ECO:0000256" key="5">
    <source>
        <dbReference type="ARBA" id="ARBA00015611"/>
    </source>
</evidence>
<comment type="caution">
    <text evidence="15">The sequence shown here is derived from an EMBL/GenBank/DDBJ whole genome shotgun (WGS) entry which is preliminary data.</text>
</comment>
<dbReference type="Gene3D" id="2.60.40.1730">
    <property type="entry name" value="tricorn interacting facor f3 domain"/>
    <property type="match status" value="1"/>
</dbReference>
<evidence type="ECO:0000259" key="13">
    <source>
        <dbReference type="Pfam" id="PF01433"/>
    </source>
</evidence>
<dbReference type="GO" id="GO:0070006">
    <property type="term" value="F:metalloaminopeptidase activity"/>
    <property type="evidence" value="ECO:0007669"/>
    <property type="project" value="TreeGrafter"/>
</dbReference>
<dbReference type="RefSeq" id="WP_111410275.1">
    <property type="nucleotide sequence ID" value="NZ_QKXH01000006.1"/>
</dbReference>
<accession>A0A2W7UJA8</accession>
<keyword evidence="9" id="KW-0378">Hydrolase</keyword>
<comment type="similarity">
    <text evidence="3">Belongs to the peptidase M1 family.</text>
</comment>
<protein>
    <recommendedName>
        <fullName evidence="5">Aminopeptidase N</fullName>
        <ecNumber evidence="4">3.4.11.2</ecNumber>
    </recommendedName>
</protein>
<evidence type="ECO:0000259" key="14">
    <source>
        <dbReference type="Pfam" id="PF17900"/>
    </source>
</evidence>
<dbReference type="InterPro" id="IPR014782">
    <property type="entry name" value="Peptidase_M1_dom"/>
</dbReference>
<dbReference type="InterPro" id="IPR042097">
    <property type="entry name" value="Aminopeptidase_N-like_N_sf"/>
</dbReference>
<dbReference type="PANTHER" id="PTHR11533">
    <property type="entry name" value="PROTEASE M1 ZINC METALLOPROTEASE"/>
    <property type="match status" value="1"/>
</dbReference>
<evidence type="ECO:0000256" key="11">
    <source>
        <dbReference type="ARBA" id="ARBA00023049"/>
    </source>
</evidence>
<name>A0A2W7UJA8_9FLAO</name>
<comment type="cofactor">
    <cofactor evidence="2">
        <name>Zn(2+)</name>
        <dbReference type="ChEBI" id="CHEBI:29105"/>
    </cofactor>
</comment>
<dbReference type="GO" id="GO:0005615">
    <property type="term" value="C:extracellular space"/>
    <property type="evidence" value="ECO:0007669"/>
    <property type="project" value="TreeGrafter"/>
</dbReference>
<dbReference type="GO" id="GO:0042277">
    <property type="term" value="F:peptide binding"/>
    <property type="evidence" value="ECO:0007669"/>
    <property type="project" value="TreeGrafter"/>
</dbReference>
<sequence>MNKLFLKCTVFSFISLVSLEMSAQNANKNKDELAVYRVTAQKVNDLVNTKLEVSFDYGKRYLYGKEWLTLTPHFYETDTLTLDAKGMDFKEIAIMEGTKKVPLKYTYDTEQLFITLNRKYKNTEKYTIYIDYTAKPDELKAKGSAAITNAKGLYFINPDGKEDKPIEIWTQGETEASSAWFPTIDKPNQKTTSEISMTVDAKYTTLSNGKLVAQKANKNGTRTDTWKMDVPNAPYLFMMAVGDFKIFKDSYNGKEVSYYLEPKYAPYAKQIFGKTPDMMNFYSKMLGVEYPWVKYAQIVARDYVSGAMENTSATLHGAYVQKTERELLDENEESTIAHELFHQWFGDYVTAESWSNLTMNESFATFGEVLWHGHDAGQDAEDRSRYEKLQNYLGSSKNGMSPVLARFHYNDKEDMFDNISYSKGSIILYAIKNQMGDEAFFKSLNRYLTTNAFKSGETHQLRLAMEDVTGIDWSPYFNQWYYQGGNPILEIKYGYANGKATISVKQTQDSSVQLFSLPLKVDFYVNGSKIRKNILIENREQIFSFDVPAKPDFVDMDADKILVGQIIENKKAEDYLYQYKNVPSYFNRIEAIKFAVKDKSHTAQLIVLAGLGDKQDDLRTLSIKGLDLNDNQTKDAALKSLLDIAKNDKNTGVRAAAILKLASTGDIAYKGLMSESVKEQSYKVIAAGVVGLNKFSPEEGNKVLSSLDDDTQKHISPLMKKIENQK</sequence>
<evidence type="ECO:0000256" key="10">
    <source>
        <dbReference type="ARBA" id="ARBA00022833"/>
    </source>
</evidence>
<feature type="signal peptide" evidence="12">
    <location>
        <begin position="1"/>
        <end position="23"/>
    </location>
</feature>
<dbReference type="GO" id="GO:0008270">
    <property type="term" value="F:zinc ion binding"/>
    <property type="evidence" value="ECO:0007669"/>
    <property type="project" value="InterPro"/>
</dbReference>
<dbReference type="CDD" id="cd09603">
    <property type="entry name" value="M1_APN_like"/>
    <property type="match status" value="1"/>
</dbReference>
<dbReference type="Pfam" id="PF01433">
    <property type="entry name" value="Peptidase_M1"/>
    <property type="match status" value="1"/>
</dbReference>
<dbReference type="InterPro" id="IPR027268">
    <property type="entry name" value="Peptidase_M4/M1_CTD_sf"/>
</dbReference>
<evidence type="ECO:0000313" key="16">
    <source>
        <dbReference type="Proteomes" id="UP000249177"/>
    </source>
</evidence>
<organism evidence="15 16">
    <name type="scientific">Flavobacterium aquariorum</name>
    <dbReference type="NCBI Taxonomy" id="2217670"/>
    <lineage>
        <taxon>Bacteria</taxon>
        <taxon>Pseudomonadati</taxon>
        <taxon>Bacteroidota</taxon>
        <taxon>Flavobacteriia</taxon>
        <taxon>Flavobacteriales</taxon>
        <taxon>Flavobacteriaceae</taxon>
        <taxon>Flavobacterium</taxon>
    </lineage>
</organism>
<evidence type="ECO:0000256" key="7">
    <source>
        <dbReference type="ARBA" id="ARBA00022670"/>
    </source>
</evidence>
<dbReference type="PRINTS" id="PR00756">
    <property type="entry name" value="ALADIPTASE"/>
</dbReference>
<keyword evidence="12" id="KW-0732">Signal</keyword>
<evidence type="ECO:0000256" key="12">
    <source>
        <dbReference type="SAM" id="SignalP"/>
    </source>
</evidence>
<dbReference type="GO" id="GO:0006508">
    <property type="term" value="P:proteolysis"/>
    <property type="evidence" value="ECO:0007669"/>
    <property type="project" value="UniProtKB-KW"/>
</dbReference>
<dbReference type="OrthoDB" id="100605at2"/>
<reference evidence="15 16" key="1">
    <citation type="submission" date="2018-06" db="EMBL/GenBank/DDBJ databases">
        <title>Flavobacterium sp IMCC34762, genome.</title>
        <authorList>
            <person name="Joung Y."/>
            <person name="Cho J."/>
            <person name="Song J."/>
        </authorList>
    </citation>
    <scope>NUCLEOTIDE SEQUENCE [LARGE SCALE GENOMIC DNA]</scope>
    <source>
        <strain evidence="15 16">IMCC34762</strain>
    </source>
</reference>
<keyword evidence="6" id="KW-0031">Aminopeptidase</keyword>
<dbReference type="GO" id="GO:0043171">
    <property type="term" value="P:peptide catabolic process"/>
    <property type="evidence" value="ECO:0007669"/>
    <property type="project" value="TreeGrafter"/>
</dbReference>
<dbReference type="PANTHER" id="PTHR11533:SF174">
    <property type="entry name" value="PUROMYCIN-SENSITIVE AMINOPEPTIDASE-RELATED"/>
    <property type="match status" value="1"/>
</dbReference>
<evidence type="ECO:0000256" key="4">
    <source>
        <dbReference type="ARBA" id="ARBA00012564"/>
    </source>
</evidence>
<dbReference type="Proteomes" id="UP000249177">
    <property type="component" value="Unassembled WGS sequence"/>
</dbReference>
<evidence type="ECO:0000256" key="9">
    <source>
        <dbReference type="ARBA" id="ARBA00022801"/>
    </source>
</evidence>
<gene>
    <name evidence="15" type="ORF">DOS84_10260</name>
</gene>
<dbReference type="InterPro" id="IPR045357">
    <property type="entry name" value="Aminopeptidase_N-like_N"/>
</dbReference>
<dbReference type="EC" id="3.4.11.2" evidence="4"/>
<evidence type="ECO:0000256" key="6">
    <source>
        <dbReference type="ARBA" id="ARBA00022438"/>
    </source>
</evidence>
<dbReference type="InterPro" id="IPR001930">
    <property type="entry name" value="Peptidase_M1"/>
</dbReference>
<evidence type="ECO:0000256" key="3">
    <source>
        <dbReference type="ARBA" id="ARBA00010136"/>
    </source>
</evidence>
<feature type="domain" description="Aminopeptidase N-like N-terminal" evidence="14">
    <location>
        <begin position="51"/>
        <end position="236"/>
    </location>
</feature>
<dbReference type="EMBL" id="QKXH01000006">
    <property type="protein sequence ID" value="PZX93495.1"/>
    <property type="molecule type" value="Genomic_DNA"/>
</dbReference>
<dbReference type="AlphaFoldDB" id="A0A2W7UJA8"/>
<evidence type="ECO:0000256" key="8">
    <source>
        <dbReference type="ARBA" id="ARBA00022723"/>
    </source>
</evidence>